<dbReference type="Pfam" id="PF07647">
    <property type="entry name" value="SAM_2"/>
    <property type="match status" value="1"/>
</dbReference>
<dbReference type="InterPro" id="IPR013761">
    <property type="entry name" value="SAM/pointed_sf"/>
</dbReference>
<name>A0ABR0UYE4_REHGL</name>
<comment type="caution">
    <text evidence="4">The sequence shown here is derived from an EMBL/GenBank/DDBJ whole genome shotgun (WGS) entry which is preliminary data.</text>
</comment>
<feature type="region of interest" description="Disordered" evidence="2">
    <location>
        <begin position="1"/>
        <end position="98"/>
    </location>
</feature>
<dbReference type="CDD" id="cd09487">
    <property type="entry name" value="SAM_superfamily"/>
    <property type="match status" value="1"/>
</dbReference>
<evidence type="ECO:0000256" key="2">
    <source>
        <dbReference type="SAM" id="MobiDB-lite"/>
    </source>
</evidence>
<dbReference type="EMBL" id="JABTTQ020001858">
    <property type="protein sequence ID" value="KAK6127775.1"/>
    <property type="molecule type" value="Genomic_DNA"/>
</dbReference>
<proteinExistence type="predicted"/>
<gene>
    <name evidence="4" type="ORF">DH2020_038484</name>
</gene>
<evidence type="ECO:0000259" key="3">
    <source>
        <dbReference type="PROSITE" id="PS50105"/>
    </source>
</evidence>
<dbReference type="InterPro" id="IPR001660">
    <property type="entry name" value="SAM"/>
</dbReference>
<evidence type="ECO:0000313" key="4">
    <source>
        <dbReference type="EMBL" id="KAK6127775.1"/>
    </source>
</evidence>
<dbReference type="PANTHER" id="PTHR10627">
    <property type="entry name" value="SCP160"/>
    <property type="match status" value="1"/>
</dbReference>
<evidence type="ECO:0000313" key="5">
    <source>
        <dbReference type="Proteomes" id="UP001318860"/>
    </source>
</evidence>
<accession>A0ABR0UYE4</accession>
<keyword evidence="1" id="KW-0677">Repeat</keyword>
<organism evidence="4 5">
    <name type="scientific">Rehmannia glutinosa</name>
    <name type="common">Chinese foxglove</name>
    <dbReference type="NCBI Taxonomy" id="99300"/>
    <lineage>
        <taxon>Eukaryota</taxon>
        <taxon>Viridiplantae</taxon>
        <taxon>Streptophyta</taxon>
        <taxon>Embryophyta</taxon>
        <taxon>Tracheophyta</taxon>
        <taxon>Spermatophyta</taxon>
        <taxon>Magnoliopsida</taxon>
        <taxon>eudicotyledons</taxon>
        <taxon>Gunneridae</taxon>
        <taxon>Pentapetalae</taxon>
        <taxon>asterids</taxon>
        <taxon>lamiids</taxon>
        <taxon>Lamiales</taxon>
        <taxon>Orobanchaceae</taxon>
        <taxon>Rehmannieae</taxon>
        <taxon>Rehmannia</taxon>
    </lineage>
</organism>
<evidence type="ECO:0000256" key="1">
    <source>
        <dbReference type="ARBA" id="ARBA00022737"/>
    </source>
</evidence>
<feature type="compositionally biased region" description="Polar residues" evidence="2">
    <location>
        <begin position="1"/>
        <end position="17"/>
    </location>
</feature>
<keyword evidence="5" id="KW-1185">Reference proteome</keyword>
<feature type="domain" description="SAM" evidence="3">
    <location>
        <begin position="210"/>
        <end position="273"/>
    </location>
</feature>
<reference evidence="4 5" key="1">
    <citation type="journal article" date="2021" name="Comput. Struct. Biotechnol. J.">
        <title>De novo genome assembly of the potent medicinal plant Rehmannia glutinosa using nanopore technology.</title>
        <authorList>
            <person name="Ma L."/>
            <person name="Dong C."/>
            <person name="Song C."/>
            <person name="Wang X."/>
            <person name="Zheng X."/>
            <person name="Niu Y."/>
            <person name="Chen S."/>
            <person name="Feng W."/>
        </authorList>
    </citation>
    <scope>NUCLEOTIDE SEQUENCE [LARGE SCALE GENOMIC DNA]</scope>
    <source>
        <strain evidence="4">DH-2019</strain>
    </source>
</reference>
<dbReference type="SUPFAM" id="SSF47769">
    <property type="entry name" value="SAM/Pointed domain"/>
    <property type="match status" value="1"/>
</dbReference>
<sequence>MAKSSQLPAQIRKQNGATAGGDAFEEVNGGGPTKRIRRPNIRLHESYYDNSSHRRLQQQLGTSGLKGPRKPRVPKTANAKNFRKSIDSSDSSNGEGIKDLNFDDGDDVAIGNWENLNTGERDRVLKWRTKRKRIKPSCENGNQENEKFDLCSGGESEKQREIEEQQKEEGDLCGNGVNMNLEDKDFSRHCSSGNDKLIDDDLIGICPNNTDRNGVRVWLNRLGLSKYAPLFEVHEVDDEVLPFLTLEDLKDMGINAVGSRRKMYRSIQKFGEGFS</sequence>
<dbReference type="PROSITE" id="PS50105">
    <property type="entry name" value="SAM_DOMAIN"/>
    <property type="match status" value="1"/>
</dbReference>
<dbReference type="Gene3D" id="1.10.150.50">
    <property type="entry name" value="Transcription Factor, Ets-1"/>
    <property type="match status" value="1"/>
</dbReference>
<dbReference type="SMART" id="SM00454">
    <property type="entry name" value="SAM"/>
    <property type="match status" value="1"/>
</dbReference>
<dbReference type="Proteomes" id="UP001318860">
    <property type="component" value="Unassembled WGS sequence"/>
</dbReference>
<protein>
    <recommendedName>
        <fullName evidence="3">SAM domain-containing protein</fullName>
    </recommendedName>
</protein>
<dbReference type="PANTHER" id="PTHR10627:SF69">
    <property type="entry name" value="PROTEIN BICAUDAL C"/>
    <property type="match status" value="1"/>
</dbReference>